<organism evidence="2 3">
    <name type="scientific">Kitasatospora cathayae</name>
    <dbReference type="NCBI Taxonomy" id="3004092"/>
    <lineage>
        <taxon>Bacteria</taxon>
        <taxon>Bacillati</taxon>
        <taxon>Actinomycetota</taxon>
        <taxon>Actinomycetes</taxon>
        <taxon>Kitasatosporales</taxon>
        <taxon>Streptomycetaceae</taxon>
        <taxon>Kitasatospora</taxon>
    </lineage>
</organism>
<name>A0ABY7QAD9_9ACTN</name>
<accession>A0ABY7QAD9</accession>
<reference evidence="3" key="1">
    <citation type="submission" date="2022-12" db="EMBL/GenBank/DDBJ databases">
        <authorList>
            <person name="Mo P."/>
        </authorList>
    </citation>
    <scope>NUCLEOTIDE SEQUENCE [LARGE SCALE GENOMIC DNA]</scope>
    <source>
        <strain evidence="3">HUAS 3-15</strain>
    </source>
</reference>
<dbReference type="RefSeq" id="WP_270147356.1">
    <property type="nucleotide sequence ID" value="NZ_CP115450.1"/>
</dbReference>
<dbReference type="InterPro" id="IPR011009">
    <property type="entry name" value="Kinase-like_dom_sf"/>
</dbReference>
<dbReference type="EMBL" id="CP115450">
    <property type="protein sequence ID" value="WBP89184.1"/>
    <property type="molecule type" value="Genomic_DNA"/>
</dbReference>
<dbReference type="InterPro" id="IPR002575">
    <property type="entry name" value="Aminoglycoside_PTrfase"/>
</dbReference>
<dbReference type="Proteomes" id="UP001212821">
    <property type="component" value="Chromosome"/>
</dbReference>
<evidence type="ECO:0000259" key="1">
    <source>
        <dbReference type="Pfam" id="PF01636"/>
    </source>
</evidence>
<feature type="domain" description="Aminoglycoside phosphotransferase" evidence="1">
    <location>
        <begin position="48"/>
        <end position="302"/>
    </location>
</feature>
<gene>
    <name evidence="2" type="ORF">O1G21_27290</name>
</gene>
<evidence type="ECO:0000313" key="3">
    <source>
        <dbReference type="Proteomes" id="UP001212821"/>
    </source>
</evidence>
<keyword evidence="3" id="KW-1185">Reference proteome</keyword>
<protein>
    <submittedName>
        <fullName evidence="2">Phosphotransferase</fullName>
    </submittedName>
</protein>
<dbReference type="Pfam" id="PF01636">
    <property type="entry name" value="APH"/>
    <property type="match status" value="1"/>
</dbReference>
<proteinExistence type="predicted"/>
<evidence type="ECO:0000313" key="2">
    <source>
        <dbReference type="EMBL" id="WBP89184.1"/>
    </source>
</evidence>
<sequence>MASVTGEPTVADWKRLVAAGLEAIHRELPAELRVSALHPVQTASWNAVLRAEADERSYCVKVMNEATTPVEWTLEELDVTGRVLADLRARGFSRLLPALPLGEDGRYALRCAGYAVVVFPWCDDFDHPVPPHSRAVFASSGAAVLHELHSKGRAALATARGIRSGVLRRHGPDQWAENAAWLWEQSAKALREHIGAPPEAAGMLRRAREQAAELAVHSPEFFLPTLAREDTTVVHGDFRPENVLVIGDTVHVVHDFDFLRVGGAEEDVAYAALYYSGRPWFHGRRDWQQFARFLTSYQQAARQAGRPGLRRSPLEASLYWTVVRELSMSFQTPTGVAGQFELLEDLRANVSDVLDACL</sequence>
<dbReference type="SUPFAM" id="SSF56112">
    <property type="entry name" value="Protein kinase-like (PK-like)"/>
    <property type="match status" value="1"/>
</dbReference>
<dbReference type="Gene3D" id="3.90.1200.10">
    <property type="match status" value="1"/>
</dbReference>